<dbReference type="Gene3D" id="2.60.200.20">
    <property type="match status" value="1"/>
</dbReference>
<name>A0A7L1P1K9_ORIOR</name>
<sequence length="1345" mass="150130">MEASGRTPISPTHRVQTVIQNSPLDLIDTGKGLKVQAEKPHLVSLGSGRLSTAITLLPLEEGRTTIGTAATDIVLQGPGLAPQHCYIENVRGTLTLHPCGNACAIDGVPLQRPMHLTQGCTICLGQATFLRFNHPAEAKWIKSMIPAGGRSPAALYGLPASSTPWHGMRSLAAFPCHVCVGKAACLQLGDGRRDAGRCCGRGASCNHAASHVDPAWSLSATRDRVGSHGQGCGTSFQAWRQCQLPWGSCWVPGGDAAWVARCPGWAPRLLRFARSLSDRHIGAVQGGRGSPGRGHPGRGAGRLWATWWVRTRCRLLCRTQLRQGLQRSHTTLMPAPAFPCRIRGPGSAGHHGLTGAGGVGIPWHPEATCLRPIPPLPCGEWGWALPPVPSTQPWGRLRGLQVAPRPRVALQERPPSPFREPRDSLAPSRQPTSRAVPEARLQPPESPRMARRNIESMRELPPLSPSLSRRAASPRVAPDTPSPQPRLGREVPGSPRARRKGPEESKGAGGPSPPLLAESPTRRPSFSTCLSPTYGLGSPAVPSPQQSPHTPRKPLGNPRLPAGSRERKNSITEISDNEDELLEYHRRQRQERVREQEMERLERQRLETILNLCAEYTKTDGTEAGDVHRLLAGDTDAGRWAPRGAMALGHAVEELQQRESLERSDEENLKEECSSTESTHHEHEKLTGPRAKEAQRLEEERASVLGRLDQLKGRVKELEQQLQETSREVREMERALLQGERESEVVRLRQEQEAVQQLQEKLSSLDASIRKERDKEAEALETEAKLFEDLEFQQLERESHLEEEREARGQQLLQSRAECHRSIARRKERLAALDAQAAQIRLQSAQEAERLARERSSILQLLQKEKEKLVSLERRYQLVTGGRSFPKMSSALREMEQQLLGGPVCLPALDLETWYQEVMAGFEISSSSVSPSSSPPPLPAKAHSSHKALQVYRAKAEGGAGVLTPRMKSGTPSSSQLNLSMLERSPSPKGPPSPAGSLSRNLVATLQDIETKRQLALQQKGQQVIEEQKRRLAELKQKAAAEAQSQWEALHGQPPFPTAFPRLMHHSILHHHRPHGAGPRVEELDHAYDTLSLESSDSMETSISLGNNSACSPDNISSASGMETGKIEEMEKMLKEAHEEKSRLMESREREMELRQQALEDERWRREQLERRLQDETVRRQKLVEKEVKLREKHFSQARPLTRYLPIRKEDFNLRLHIESSGHNVDTCYHIILTEKMCKGYLVKMGGKIKSWKKRWFVFDRMKRTLSYYVDKHETKLKGVIYFQAIEEVYYDHLRSAAKSPNPALTFCVKTHDRLYYVVAPSAEAMRIWMDVIVTGAEGYTQFMN</sequence>
<dbReference type="Pfam" id="PF00498">
    <property type="entry name" value="FHA"/>
    <property type="match status" value="1"/>
</dbReference>
<keyword evidence="2" id="KW-0597">Phosphoprotein</keyword>
<dbReference type="PANTHER" id="PTHR12156:SF23">
    <property type="entry name" value="PLECKSTRIN HOMOLOGY-LIKE DOMAIN FAMILY B MEMBER 1"/>
    <property type="match status" value="1"/>
</dbReference>
<evidence type="ECO:0000256" key="4">
    <source>
        <dbReference type="ARBA" id="ARBA00069090"/>
    </source>
</evidence>
<protein>
    <recommendedName>
        <fullName evidence="4">Pleckstrin homology-like domain family B member 1</fullName>
    </recommendedName>
    <alternativeName>
        <fullName evidence="5">Protein LL5-alpha</fullName>
    </alternativeName>
</protein>
<feature type="region of interest" description="Disordered" evidence="7">
    <location>
        <begin position="656"/>
        <end position="698"/>
    </location>
</feature>
<keyword evidence="10" id="KW-1185">Reference proteome</keyword>
<dbReference type="GO" id="GO:0045180">
    <property type="term" value="C:basal cortex"/>
    <property type="evidence" value="ECO:0007669"/>
    <property type="project" value="TreeGrafter"/>
</dbReference>
<evidence type="ECO:0000256" key="6">
    <source>
        <dbReference type="SAM" id="Coils"/>
    </source>
</evidence>
<feature type="non-terminal residue" evidence="9">
    <location>
        <position position="1345"/>
    </location>
</feature>
<feature type="compositionally biased region" description="Basic and acidic residues" evidence="7">
    <location>
        <begin position="582"/>
        <end position="597"/>
    </location>
</feature>
<evidence type="ECO:0000256" key="1">
    <source>
        <dbReference type="ARBA" id="ARBA00022481"/>
    </source>
</evidence>
<proteinExistence type="predicted"/>
<dbReference type="Gene3D" id="2.30.29.30">
    <property type="entry name" value="Pleckstrin-homology domain (PH domain)/Phosphotyrosine-binding domain (PTB)"/>
    <property type="match status" value="1"/>
</dbReference>
<evidence type="ECO:0000256" key="5">
    <source>
        <dbReference type="ARBA" id="ARBA00077655"/>
    </source>
</evidence>
<feature type="coiled-coil region" evidence="6">
    <location>
        <begin position="835"/>
        <end position="875"/>
    </location>
</feature>
<dbReference type="InterPro" id="IPR000253">
    <property type="entry name" value="FHA_dom"/>
</dbReference>
<keyword evidence="3 6" id="KW-0175">Coiled coil</keyword>
<dbReference type="SMART" id="SM00233">
    <property type="entry name" value="PH"/>
    <property type="match status" value="1"/>
</dbReference>
<dbReference type="Pfam" id="PF00169">
    <property type="entry name" value="PH"/>
    <property type="match status" value="1"/>
</dbReference>
<dbReference type="InterPro" id="IPR011993">
    <property type="entry name" value="PH-like_dom_sf"/>
</dbReference>
<gene>
    <name evidence="9" type="primary">Phldb1</name>
    <name evidence="9" type="ORF">ORIORI_R10410</name>
</gene>
<dbReference type="CDD" id="cd22713">
    <property type="entry name" value="FHA_PHLB1"/>
    <property type="match status" value="1"/>
</dbReference>
<evidence type="ECO:0000256" key="3">
    <source>
        <dbReference type="ARBA" id="ARBA00023054"/>
    </source>
</evidence>
<evidence type="ECO:0000313" key="10">
    <source>
        <dbReference type="Proteomes" id="UP000534407"/>
    </source>
</evidence>
<feature type="coiled-coil region" evidence="6">
    <location>
        <begin position="1127"/>
        <end position="1186"/>
    </location>
</feature>
<organism evidence="9 10">
    <name type="scientific">Oriolus oriolus</name>
    <name type="common">Eurasian golden oriole</name>
    <name type="synonym">Coracias oriolus</name>
    <dbReference type="NCBI Taxonomy" id="181099"/>
    <lineage>
        <taxon>Eukaryota</taxon>
        <taxon>Metazoa</taxon>
        <taxon>Chordata</taxon>
        <taxon>Craniata</taxon>
        <taxon>Vertebrata</taxon>
        <taxon>Euteleostomi</taxon>
        <taxon>Archelosauria</taxon>
        <taxon>Archosauria</taxon>
        <taxon>Dinosauria</taxon>
        <taxon>Saurischia</taxon>
        <taxon>Theropoda</taxon>
        <taxon>Coelurosauria</taxon>
        <taxon>Aves</taxon>
        <taxon>Neognathae</taxon>
        <taxon>Neoaves</taxon>
        <taxon>Telluraves</taxon>
        <taxon>Australaves</taxon>
        <taxon>Passeriformes</taxon>
        <taxon>Corvoidea</taxon>
        <taxon>Corvidae</taxon>
        <taxon>Oriolus</taxon>
    </lineage>
</organism>
<feature type="region of interest" description="Disordered" evidence="7">
    <location>
        <begin position="926"/>
        <end position="999"/>
    </location>
</feature>
<dbReference type="Proteomes" id="UP000534407">
    <property type="component" value="Unassembled WGS sequence"/>
</dbReference>
<reference evidence="9 10" key="1">
    <citation type="submission" date="2019-09" db="EMBL/GenBank/DDBJ databases">
        <title>Bird 10,000 Genomes (B10K) Project - Family phase.</title>
        <authorList>
            <person name="Zhang G."/>
        </authorList>
    </citation>
    <scope>NUCLEOTIDE SEQUENCE [LARGE SCALE GENOMIC DNA]</scope>
    <source>
        <strain evidence="9">B10K-DU-002-24</strain>
        <tissue evidence="9">Muscle</tissue>
    </source>
</reference>
<evidence type="ECO:0000256" key="2">
    <source>
        <dbReference type="ARBA" id="ARBA00022553"/>
    </source>
</evidence>
<dbReference type="GO" id="GO:0070507">
    <property type="term" value="P:regulation of microtubule cytoskeleton organization"/>
    <property type="evidence" value="ECO:0007669"/>
    <property type="project" value="TreeGrafter"/>
</dbReference>
<feature type="compositionally biased region" description="Polar residues" evidence="7">
    <location>
        <begin position="970"/>
        <end position="979"/>
    </location>
</feature>
<feature type="compositionally biased region" description="Low complexity" evidence="7">
    <location>
        <begin position="465"/>
        <end position="478"/>
    </location>
</feature>
<dbReference type="PROSITE" id="PS50003">
    <property type="entry name" value="PH_DOMAIN"/>
    <property type="match status" value="1"/>
</dbReference>
<dbReference type="InterPro" id="IPR001849">
    <property type="entry name" value="PH_domain"/>
</dbReference>
<dbReference type="SUPFAM" id="SSF50729">
    <property type="entry name" value="PH domain-like"/>
    <property type="match status" value="1"/>
</dbReference>
<dbReference type="CDD" id="cd14673">
    <property type="entry name" value="PH_PHLDB1_2"/>
    <property type="match status" value="1"/>
</dbReference>
<feature type="coiled-coil region" evidence="6">
    <location>
        <begin position="1018"/>
        <end position="1045"/>
    </location>
</feature>
<evidence type="ECO:0000259" key="8">
    <source>
        <dbReference type="PROSITE" id="PS50003"/>
    </source>
</evidence>
<dbReference type="InterPro" id="IPR052212">
    <property type="entry name" value="PH-like_domain"/>
</dbReference>
<feature type="non-terminal residue" evidence="9">
    <location>
        <position position="1"/>
    </location>
</feature>
<dbReference type="EMBL" id="VXBT01000669">
    <property type="protein sequence ID" value="NXO06161.1"/>
    <property type="molecule type" value="Genomic_DNA"/>
</dbReference>
<keyword evidence="1" id="KW-0488">Methylation</keyword>
<feature type="region of interest" description="Disordered" evidence="7">
    <location>
        <begin position="405"/>
        <end position="597"/>
    </location>
</feature>
<dbReference type="SUPFAM" id="SSF49879">
    <property type="entry name" value="SMAD/FHA domain"/>
    <property type="match status" value="1"/>
</dbReference>
<dbReference type="InterPro" id="IPR037810">
    <property type="entry name" value="PHLDB1/2/3_PH"/>
</dbReference>
<dbReference type="FunFam" id="2.60.200.20:FF:000004">
    <property type="entry name" value="pleckstrin homology-like domain family B member 1 isoform X1"/>
    <property type="match status" value="1"/>
</dbReference>
<accession>A0A7L1P1K9</accession>
<evidence type="ECO:0000256" key="7">
    <source>
        <dbReference type="SAM" id="MobiDB-lite"/>
    </source>
</evidence>
<feature type="region of interest" description="Disordered" evidence="7">
    <location>
        <begin position="1099"/>
        <end position="1121"/>
    </location>
</feature>
<dbReference type="FunFam" id="2.30.29.30:FF:000006">
    <property type="entry name" value="Pleckstrin homology like domain family B member 1"/>
    <property type="match status" value="1"/>
</dbReference>
<feature type="compositionally biased region" description="Polar residues" evidence="7">
    <location>
        <begin position="522"/>
        <end position="531"/>
    </location>
</feature>
<comment type="caution">
    <text evidence="9">The sequence shown here is derived from an EMBL/GenBank/DDBJ whole genome shotgun (WGS) entry which is preliminary data.</text>
</comment>
<dbReference type="PANTHER" id="PTHR12156">
    <property type="entry name" value="PLECKSTRIN HOMOLOGY-LIKE DOMAIN, FAMILY B, MEMBER 3"/>
    <property type="match status" value="1"/>
</dbReference>
<evidence type="ECO:0000313" key="9">
    <source>
        <dbReference type="EMBL" id="NXO06161.1"/>
    </source>
</evidence>
<feature type="domain" description="PH" evidence="8">
    <location>
        <begin position="1235"/>
        <end position="1338"/>
    </location>
</feature>
<dbReference type="InterPro" id="IPR008984">
    <property type="entry name" value="SMAD_FHA_dom_sf"/>
</dbReference>